<comment type="caution">
    <text evidence="2">The sequence shown here is derived from an EMBL/GenBank/DDBJ whole genome shotgun (WGS) entry which is preliminary data.</text>
</comment>
<evidence type="ECO:0000313" key="2">
    <source>
        <dbReference type="EMBL" id="MDC0747237.1"/>
    </source>
</evidence>
<evidence type="ECO:0000259" key="1">
    <source>
        <dbReference type="Pfam" id="PF20032"/>
    </source>
</evidence>
<protein>
    <submittedName>
        <fullName evidence="2">ADYC domain-containing protein</fullName>
    </submittedName>
</protein>
<dbReference type="InterPro" id="IPR045426">
    <property type="entry name" value="ADYC"/>
</dbReference>
<gene>
    <name evidence="2" type="ORF">POL67_38265</name>
</gene>
<dbReference type="RefSeq" id="WP_271925618.1">
    <property type="nucleotide sequence ID" value="NZ_JAQNDO010000001.1"/>
</dbReference>
<name>A0ABT5F249_9BACT</name>
<evidence type="ECO:0000313" key="3">
    <source>
        <dbReference type="Proteomes" id="UP001221411"/>
    </source>
</evidence>
<organism evidence="2 3">
    <name type="scientific">Polyangium mundeleinium</name>
    <dbReference type="NCBI Taxonomy" id="2995306"/>
    <lineage>
        <taxon>Bacteria</taxon>
        <taxon>Pseudomonadati</taxon>
        <taxon>Myxococcota</taxon>
        <taxon>Polyangia</taxon>
        <taxon>Polyangiales</taxon>
        <taxon>Polyangiaceae</taxon>
        <taxon>Polyangium</taxon>
    </lineage>
</organism>
<dbReference type="EMBL" id="JAQNDO010000001">
    <property type="protein sequence ID" value="MDC0747237.1"/>
    <property type="molecule type" value="Genomic_DNA"/>
</dbReference>
<feature type="domain" description="ADYC" evidence="1">
    <location>
        <begin position="108"/>
        <end position="297"/>
    </location>
</feature>
<dbReference type="Proteomes" id="UP001221411">
    <property type="component" value="Unassembled WGS sequence"/>
</dbReference>
<reference evidence="2 3" key="1">
    <citation type="submission" date="2022-11" db="EMBL/GenBank/DDBJ databases">
        <title>Minimal conservation of predation-associated metabolite biosynthetic gene clusters underscores biosynthetic potential of Myxococcota including descriptions for ten novel species: Archangium lansinium sp. nov., Myxococcus landrumus sp. nov., Nannocystis bai.</title>
        <authorList>
            <person name="Ahearne A."/>
            <person name="Stevens C."/>
            <person name="Dowd S."/>
        </authorList>
    </citation>
    <scope>NUCLEOTIDE SEQUENCE [LARGE SCALE GENOMIC DNA]</scope>
    <source>
        <strain evidence="2 3">RJM3</strain>
    </source>
</reference>
<accession>A0ABT5F249</accession>
<keyword evidence="3" id="KW-1185">Reference proteome</keyword>
<proteinExistence type="predicted"/>
<dbReference type="SUPFAM" id="SSF141571">
    <property type="entry name" value="Pentapeptide repeat-like"/>
    <property type="match status" value="1"/>
</dbReference>
<sequence>MHSWMSCTSENGWRRAAGWAPILLGMLFGPACTEQTGEPEEEEVITSVQALSTTNGLALNGIALNGLALNGIALNGIALNGIALNGVTLEGTTFVGRTASGAPLAPEAFVGVTLTGTLSNGQTIKLRIDDRVPSTRPDVFLYEVSYLSNTSQNTWKSLCGTTSSGAPRRAIPLAGTWDYSQKKPTSGMHQPSETTFTFACRPFAIAKCVELGYKPWGGVAECAAPGVCKEIPGALLHQTCTRMLRADYCGDGVPHTQDGTPVDVWDEFGIQEAAVTNFAFEAEWTPMGARCIEHTRWHGDTSGSVASYVNKVCKSRWASAQPTYDCGGPSSTLHTAKGFGVPLLARSLIGNESALPTD</sequence>
<dbReference type="Pfam" id="PF20032">
    <property type="entry name" value="ADYC"/>
    <property type="match status" value="1"/>
</dbReference>